<dbReference type="SUPFAM" id="SSF52833">
    <property type="entry name" value="Thioredoxin-like"/>
    <property type="match status" value="1"/>
</dbReference>
<proteinExistence type="predicted"/>
<feature type="chain" id="PRO_5004028789" description="Thioredoxin domain-containing protein" evidence="2">
    <location>
        <begin position="17"/>
        <end position="222"/>
    </location>
</feature>
<dbReference type="InterPro" id="IPR013766">
    <property type="entry name" value="Thioredoxin_domain"/>
</dbReference>
<name>M2WXM7_GALSU</name>
<keyword evidence="5" id="KW-1185">Reference proteome</keyword>
<evidence type="ECO:0000313" key="4">
    <source>
        <dbReference type="EMBL" id="EME28810.1"/>
    </source>
</evidence>
<keyword evidence="1" id="KW-1133">Transmembrane helix</keyword>
<dbReference type="Proteomes" id="UP000030680">
    <property type="component" value="Unassembled WGS sequence"/>
</dbReference>
<keyword evidence="1" id="KW-0472">Membrane</keyword>
<dbReference type="AlphaFoldDB" id="M2WXM7"/>
<evidence type="ECO:0000256" key="2">
    <source>
        <dbReference type="SAM" id="SignalP"/>
    </source>
</evidence>
<dbReference type="Gene3D" id="3.40.30.10">
    <property type="entry name" value="Glutaredoxin"/>
    <property type="match status" value="1"/>
</dbReference>
<dbReference type="OrthoDB" id="6492at2759"/>
<feature type="transmembrane region" description="Helical" evidence="1">
    <location>
        <begin position="186"/>
        <end position="206"/>
    </location>
</feature>
<dbReference type="InterPro" id="IPR036249">
    <property type="entry name" value="Thioredoxin-like_sf"/>
</dbReference>
<feature type="domain" description="Thioredoxin" evidence="3">
    <location>
        <begin position="67"/>
        <end position="147"/>
    </location>
</feature>
<dbReference type="RefSeq" id="XP_005705330.1">
    <property type="nucleotide sequence ID" value="XM_005705273.1"/>
</dbReference>
<evidence type="ECO:0000313" key="5">
    <source>
        <dbReference type="Proteomes" id="UP000030680"/>
    </source>
</evidence>
<gene>
    <name evidence="4" type="ORF">Gasu_37010</name>
</gene>
<keyword evidence="1" id="KW-0812">Transmembrane</keyword>
<dbReference type="EMBL" id="KB454515">
    <property type="protein sequence ID" value="EME28810.1"/>
    <property type="molecule type" value="Genomic_DNA"/>
</dbReference>
<dbReference type="KEGG" id="gsl:Gasu_37010"/>
<dbReference type="Pfam" id="PF00085">
    <property type="entry name" value="Thioredoxin"/>
    <property type="match status" value="1"/>
</dbReference>
<evidence type="ECO:0000256" key="1">
    <source>
        <dbReference type="SAM" id="Phobius"/>
    </source>
</evidence>
<feature type="signal peptide" evidence="2">
    <location>
        <begin position="1"/>
        <end position="16"/>
    </location>
</feature>
<sequence>MLRWASWFLFIGSCLTIWWSGKEHIQYTLKGVSNTERRPSFCEQLCSIPGYQSVYVEWNEWSKLTQKENISSGPLIVLFYLPTCSFSRNFWPKIEALARAFPSACVVTIRTGWETPRLKNHVVYSFPTLFISKDGHHFHRYQGERDWVPLLNTTQNLLEKKAIQTTLYWPITLPGELFSVNPHMQYMKHLFIFAIWLGAIIMKWPFRRNRDSNINTWEHYLL</sequence>
<accession>M2WXM7</accession>
<organism evidence="4 5">
    <name type="scientific">Galdieria sulphuraria</name>
    <name type="common">Red alga</name>
    <dbReference type="NCBI Taxonomy" id="130081"/>
    <lineage>
        <taxon>Eukaryota</taxon>
        <taxon>Rhodophyta</taxon>
        <taxon>Bangiophyceae</taxon>
        <taxon>Galdieriales</taxon>
        <taxon>Galdieriaceae</taxon>
        <taxon>Galdieria</taxon>
    </lineage>
</organism>
<protein>
    <recommendedName>
        <fullName evidence="3">Thioredoxin domain-containing protein</fullName>
    </recommendedName>
</protein>
<dbReference type="Gramene" id="EME28810">
    <property type="protein sequence ID" value="EME28810"/>
    <property type="gene ID" value="Gasu_37010"/>
</dbReference>
<reference evidence="5" key="1">
    <citation type="journal article" date="2013" name="Science">
        <title>Gene transfer from bacteria and archaea facilitated evolution of an extremophilic eukaryote.</title>
        <authorList>
            <person name="Schonknecht G."/>
            <person name="Chen W.H."/>
            <person name="Ternes C.M."/>
            <person name="Barbier G.G."/>
            <person name="Shrestha R.P."/>
            <person name="Stanke M."/>
            <person name="Brautigam A."/>
            <person name="Baker B.J."/>
            <person name="Banfield J.F."/>
            <person name="Garavito R.M."/>
            <person name="Carr K."/>
            <person name="Wilkerson C."/>
            <person name="Rensing S.A."/>
            <person name="Gagneul D."/>
            <person name="Dickenson N.E."/>
            <person name="Oesterhelt C."/>
            <person name="Lercher M.J."/>
            <person name="Weber A.P."/>
        </authorList>
    </citation>
    <scope>NUCLEOTIDE SEQUENCE [LARGE SCALE GENOMIC DNA]</scope>
    <source>
        <strain evidence="5">074W</strain>
    </source>
</reference>
<evidence type="ECO:0000259" key="3">
    <source>
        <dbReference type="Pfam" id="PF00085"/>
    </source>
</evidence>
<keyword evidence="2" id="KW-0732">Signal</keyword>
<dbReference type="GeneID" id="17087657"/>